<sequence>MWLVFAIIAILLAVAGIASYVYYRSNVQMVPYPNCNAGNYVWDIKFFPSATFANIHELIANLQSRSYATGPAYPIYIKQLVIGTVSTGKFMPSTDFANVTPGTYLLTPISSTNLCQSTRVTIEK</sequence>
<reference evidence="1" key="1">
    <citation type="journal article" date="2020" name="Nature">
        <title>Giant virus diversity and host interactions through global metagenomics.</title>
        <authorList>
            <person name="Schulz F."/>
            <person name="Roux S."/>
            <person name="Paez-Espino D."/>
            <person name="Jungbluth S."/>
            <person name="Walsh D.A."/>
            <person name="Denef V.J."/>
            <person name="McMahon K.D."/>
            <person name="Konstantinidis K.T."/>
            <person name="Eloe-Fadrosh E.A."/>
            <person name="Kyrpides N.C."/>
            <person name="Woyke T."/>
        </authorList>
    </citation>
    <scope>NUCLEOTIDE SEQUENCE</scope>
    <source>
        <strain evidence="1">GVMAG-S-1062768-28</strain>
    </source>
</reference>
<proteinExistence type="predicted"/>
<protein>
    <submittedName>
        <fullName evidence="1">Uncharacterized protein</fullName>
    </submittedName>
</protein>
<accession>A0A6C0JW63</accession>
<organism evidence="1">
    <name type="scientific">viral metagenome</name>
    <dbReference type="NCBI Taxonomy" id="1070528"/>
    <lineage>
        <taxon>unclassified sequences</taxon>
        <taxon>metagenomes</taxon>
        <taxon>organismal metagenomes</taxon>
    </lineage>
</organism>
<evidence type="ECO:0000313" key="1">
    <source>
        <dbReference type="EMBL" id="QHU07964.1"/>
    </source>
</evidence>
<dbReference type="EMBL" id="MN740694">
    <property type="protein sequence ID" value="QHU07964.1"/>
    <property type="molecule type" value="Genomic_DNA"/>
</dbReference>
<dbReference type="AlphaFoldDB" id="A0A6C0JW63"/>
<name>A0A6C0JW63_9ZZZZ</name>